<evidence type="ECO:0000259" key="19">
    <source>
        <dbReference type="PROSITE" id="PS50894"/>
    </source>
</evidence>
<dbReference type="Gene3D" id="3.30.450.20">
    <property type="entry name" value="PAS domain"/>
    <property type="match status" value="1"/>
</dbReference>
<evidence type="ECO:0000256" key="1">
    <source>
        <dbReference type="ARBA" id="ARBA00000085"/>
    </source>
</evidence>
<evidence type="ECO:0000256" key="4">
    <source>
        <dbReference type="ARBA" id="ARBA00022475"/>
    </source>
</evidence>
<dbReference type="eggNOG" id="COG2205">
    <property type="taxonomic scope" value="Bacteria"/>
</dbReference>
<dbReference type="SMART" id="SM00387">
    <property type="entry name" value="HATPase_c"/>
    <property type="match status" value="1"/>
</dbReference>
<dbReference type="AlphaFoldDB" id="A0A0W0Z2L7"/>
<evidence type="ECO:0000259" key="16">
    <source>
        <dbReference type="PROSITE" id="PS50109"/>
    </source>
</evidence>
<dbReference type="SUPFAM" id="SSF55785">
    <property type="entry name" value="PYP-like sensor domain (PAS domain)"/>
    <property type="match status" value="1"/>
</dbReference>
<dbReference type="Pfam" id="PF01627">
    <property type="entry name" value="Hpt"/>
    <property type="match status" value="1"/>
</dbReference>
<evidence type="ECO:0000259" key="17">
    <source>
        <dbReference type="PROSITE" id="PS50110"/>
    </source>
</evidence>
<feature type="domain" description="HPt" evidence="19">
    <location>
        <begin position="703"/>
        <end position="800"/>
    </location>
</feature>
<name>A0A0W0Z2L7_9GAMM</name>
<dbReference type="SUPFAM" id="SSF47226">
    <property type="entry name" value="Histidine-containing phosphotransfer domain, HPT domain"/>
    <property type="match status" value="1"/>
</dbReference>
<dbReference type="RefSeq" id="WP_082635942.1">
    <property type="nucleotide sequence ID" value="NZ_LNYW01000027.1"/>
</dbReference>
<keyword evidence="9 20" id="KW-0418">Kinase</keyword>
<feature type="domain" description="Response regulatory" evidence="17">
    <location>
        <begin position="539"/>
        <end position="658"/>
    </location>
</feature>
<dbReference type="Pfam" id="PF00072">
    <property type="entry name" value="Response_reg"/>
    <property type="match status" value="1"/>
</dbReference>
<comment type="subcellular location">
    <subcellularLocation>
        <location evidence="2">Cell inner membrane</location>
        <topology evidence="2">Multi-pass membrane protein</topology>
    </subcellularLocation>
</comment>
<dbReference type="SUPFAM" id="SSF55874">
    <property type="entry name" value="ATPase domain of HSP90 chaperone/DNA topoisomerase II/histidine kinase"/>
    <property type="match status" value="1"/>
</dbReference>
<dbReference type="SMART" id="SM00448">
    <property type="entry name" value="REC"/>
    <property type="match status" value="1"/>
</dbReference>
<dbReference type="Gene3D" id="3.30.565.10">
    <property type="entry name" value="Histidine kinase-like ATPase, C-terminal domain"/>
    <property type="match status" value="1"/>
</dbReference>
<dbReference type="PROSITE" id="PS50894">
    <property type="entry name" value="HPT"/>
    <property type="match status" value="1"/>
</dbReference>
<proteinExistence type="predicted"/>
<dbReference type="InterPro" id="IPR000014">
    <property type="entry name" value="PAS"/>
</dbReference>
<keyword evidence="5" id="KW-0997">Cell inner membrane</keyword>
<dbReference type="InterPro" id="IPR013656">
    <property type="entry name" value="PAS_4"/>
</dbReference>
<keyword evidence="6 15" id="KW-0597">Phosphoprotein</keyword>
<keyword evidence="7 20" id="KW-0808">Transferase</keyword>
<feature type="domain" description="Histidine kinase" evidence="16">
    <location>
        <begin position="275"/>
        <end position="496"/>
    </location>
</feature>
<sequence>MSSRTPKLSNKNTNPKNHAVFFETYSQESDILVFFVNNEYFIEKIILKSTNEYYCSIQKLVQQPFIEVINYLNLNSNDIISLLEQAKTTLYEHLELHDDPTFRYNYSLSVTHDTHSYTVILKVIDRKNDTLKSYINTIINTLPGAVYWKDKDGCYLGCNKFVASMAGFDKPQQLLGKTDFDLCWNEFAQEWRDFDLEVMREQKTYKREESVRLADGRVITEITIKSPLYNEKNEVVGIIGTSMDITEQKTLEQDLIAARKKAEAANQAKTEFLSNMRHDIRTPLSGIVGFSEILKSESNQPRIKEYADNLVASSHALLDLMDEVLEAVKVSSGEIPRLKRKFNLCDTLGQVISLYCAKAQEKGLNLSLSVDKNLPRYVIGDKIRMHRIALELIGNALNFTDNGHVTVSVELAKKEQRHLVIKMTVSDSGMGIPQDKQQEIYLQFKRLTPSYQGIYKGAGLGLYVVKQFIDELEGEIYVDSEPQKGTVFTCLIPLQEPLLDDDSGIDNTVVSKTEKRHLSPLTHKQEAFSLMSESKTKSKVLVVEDNFIAQTVAKTLLSGMDCQVDVASSGIDALALYDKIDYDLIFMDIGLGEGIDGYEVTHHIRSKTSVVTKHIPIIALTAHGGDESKQRCIEAGMDAVLTKPLTQAHAIDIIKSFIPERHEPSEIKSSETRKDLPDSDDEMFQLNQFPILNSDEALKNCGTIEMLKELLILMIHELPADLKCMKNAFNALDYPLVEKTAHKIKGGAVYVGTIRMKYACQYVERYWKTGQRELFDALYHQAVSTIEETINYIEGWLQRNTP</sequence>
<feature type="modified residue" description="4-aspartylphosphate" evidence="15">
    <location>
        <position position="588"/>
    </location>
</feature>
<accession>A0A0W0Z2L7</accession>
<dbReference type="CDD" id="cd00082">
    <property type="entry name" value="HisKA"/>
    <property type="match status" value="1"/>
</dbReference>
<keyword evidence="10" id="KW-0067">ATP-binding</keyword>
<evidence type="ECO:0000256" key="6">
    <source>
        <dbReference type="ARBA" id="ARBA00022553"/>
    </source>
</evidence>
<evidence type="ECO:0000313" key="21">
    <source>
        <dbReference type="Proteomes" id="UP000054600"/>
    </source>
</evidence>
<dbReference type="PROSITE" id="PS50109">
    <property type="entry name" value="HIS_KIN"/>
    <property type="match status" value="1"/>
</dbReference>
<dbReference type="GO" id="GO:0009927">
    <property type="term" value="F:histidine phosphotransfer kinase activity"/>
    <property type="evidence" value="ECO:0007669"/>
    <property type="project" value="TreeGrafter"/>
</dbReference>
<dbReference type="InterPro" id="IPR035965">
    <property type="entry name" value="PAS-like_dom_sf"/>
</dbReference>
<evidence type="ECO:0000256" key="8">
    <source>
        <dbReference type="ARBA" id="ARBA00022692"/>
    </source>
</evidence>
<dbReference type="Pfam" id="PF00512">
    <property type="entry name" value="HisKA"/>
    <property type="match status" value="1"/>
</dbReference>
<dbReference type="Pfam" id="PF02518">
    <property type="entry name" value="HATPase_c"/>
    <property type="match status" value="1"/>
</dbReference>
<comment type="caution">
    <text evidence="20">The sequence shown here is derived from an EMBL/GenBank/DDBJ whole genome shotgun (WGS) entry which is preliminary data.</text>
</comment>
<evidence type="ECO:0000256" key="11">
    <source>
        <dbReference type="ARBA" id="ARBA00022989"/>
    </source>
</evidence>
<dbReference type="InterPro" id="IPR008207">
    <property type="entry name" value="Sig_transdc_His_kin_Hpt_dom"/>
</dbReference>
<keyword evidence="13" id="KW-0472">Membrane</keyword>
<evidence type="ECO:0000256" key="7">
    <source>
        <dbReference type="ARBA" id="ARBA00022679"/>
    </source>
</evidence>
<reference evidence="20 21" key="1">
    <citation type="submission" date="2015-11" db="EMBL/GenBank/DDBJ databases">
        <title>Genomic analysis of 38 Legionella species identifies large and diverse effector repertoires.</title>
        <authorList>
            <person name="Burstein D."/>
            <person name="Amaro F."/>
            <person name="Zusman T."/>
            <person name="Lifshitz Z."/>
            <person name="Cohen O."/>
            <person name="Gilbert J.A."/>
            <person name="Pupko T."/>
            <person name="Shuman H.A."/>
            <person name="Segal G."/>
        </authorList>
    </citation>
    <scope>NUCLEOTIDE SEQUENCE [LARGE SCALE GENOMIC DNA]</scope>
    <source>
        <strain evidence="20 21">ATCC 49655</strain>
    </source>
</reference>
<dbReference type="Gene3D" id="1.20.120.160">
    <property type="entry name" value="HPT domain"/>
    <property type="match status" value="1"/>
</dbReference>
<dbReference type="Pfam" id="PF08448">
    <property type="entry name" value="PAS_4"/>
    <property type="match status" value="1"/>
</dbReference>
<dbReference type="eggNOG" id="COG0784">
    <property type="taxonomic scope" value="Bacteria"/>
</dbReference>
<evidence type="ECO:0000256" key="10">
    <source>
        <dbReference type="ARBA" id="ARBA00022840"/>
    </source>
</evidence>
<protein>
    <recommendedName>
        <fullName evidence="3">histidine kinase</fullName>
        <ecNumber evidence="3">2.7.13.3</ecNumber>
    </recommendedName>
</protein>
<evidence type="ECO:0000256" key="9">
    <source>
        <dbReference type="ARBA" id="ARBA00022777"/>
    </source>
</evidence>
<evidence type="ECO:0000256" key="14">
    <source>
        <dbReference type="PROSITE-ProRule" id="PRU00110"/>
    </source>
</evidence>
<dbReference type="EC" id="2.7.13.3" evidence="3"/>
<dbReference type="SUPFAM" id="SSF52172">
    <property type="entry name" value="CheY-like"/>
    <property type="match status" value="1"/>
</dbReference>
<keyword evidence="4" id="KW-1003">Cell membrane</keyword>
<dbReference type="Gene3D" id="1.10.287.130">
    <property type="match status" value="1"/>
</dbReference>
<dbReference type="SMART" id="SM00388">
    <property type="entry name" value="HisKA"/>
    <property type="match status" value="1"/>
</dbReference>
<keyword evidence="8" id="KW-0812">Transmembrane</keyword>
<dbReference type="InterPro" id="IPR036890">
    <property type="entry name" value="HATPase_C_sf"/>
</dbReference>
<keyword evidence="12" id="KW-0902">Two-component regulatory system</keyword>
<dbReference type="InterPro" id="IPR036097">
    <property type="entry name" value="HisK_dim/P_sf"/>
</dbReference>
<dbReference type="InterPro" id="IPR036641">
    <property type="entry name" value="HPT_dom_sf"/>
</dbReference>
<keyword evidence="10" id="KW-0547">Nucleotide-binding</keyword>
<dbReference type="InterPro" id="IPR000700">
    <property type="entry name" value="PAS-assoc_C"/>
</dbReference>
<evidence type="ECO:0000256" key="2">
    <source>
        <dbReference type="ARBA" id="ARBA00004429"/>
    </source>
</evidence>
<evidence type="ECO:0000256" key="5">
    <source>
        <dbReference type="ARBA" id="ARBA00022519"/>
    </source>
</evidence>
<gene>
    <name evidence="20" type="ORF">Lsha_0781</name>
</gene>
<dbReference type="PATRIC" id="fig|1122169.6.peg.899"/>
<feature type="domain" description="PAC" evidence="18">
    <location>
        <begin position="205"/>
        <end position="257"/>
    </location>
</feature>
<evidence type="ECO:0000256" key="15">
    <source>
        <dbReference type="PROSITE-ProRule" id="PRU00169"/>
    </source>
</evidence>
<dbReference type="SUPFAM" id="SSF47384">
    <property type="entry name" value="Homodimeric domain of signal transducing histidine kinase"/>
    <property type="match status" value="1"/>
</dbReference>
<dbReference type="Proteomes" id="UP000054600">
    <property type="component" value="Unassembled WGS sequence"/>
</dbReference>
<dbReference type="GO" id="GO:0005886">
    <property type="term" value="C:plasma membrane"/>
    <property type="evidence" value="ECO:0007669"/>
    <property type="project" value="UniProtKB-SubCell"/>
</dbReference>
<dbReference type="NCBIfam" id="TIGR00229">
    <property type="entry name" value="sensory_box"/>
    <property type="match status" value="1"/>
</dbReference>
<dbReference type="InterPro" id="IPR005467">
    <property type="entry name" value="His_kinase_dom"/>
</dbReference>
<evidence type="ECO:0000256" key="13">
    <source>
        <dbReference type="ARBA" id="ARBA00023136"/>
    </source>
</evidence>
<dbReference type="EMBL" id="LNYW01000027">
    <property type="protein sequence ID" value="KTD63150.1"/>
    <property type="molecule type" value="Genomic_DNA"/>
</dbReference>
<dbReference type="InterPro" id="IPR011006">
    <property type="entry name" value="CheY-like_superfamily"/>
</dbReference>
<evidence type="ECO:0000313" key="20">
    <source>
        <dbReference type="EMBL" id="KTD63150.1"/>
    </source>
</evidence>
<keyword evidence="11" id="KW-1133">Transmembrane helix</keyword>
<feature type="modified residue" description="Phosphohistidine" evidence="14">
    <location>
        <position position="742"/>
    </location>
</feature>
<dbReference type="CDD" id="cd00130">
    <property type="entry name" value="PAS"/>
    <property type="match status" value="1"/>
</dbReference>
<comment type="catalytic activity">
    <reaction evidence="1">
        <text>ATP + protein L-histidine = ADP + protein N-phospho-L-histidine.</text>
        <dbReference type="EC" id="2.7.13.3"/>
    </reaction>
</comment>
<dbReference type="PANTHER" id="PTHR43047">
    <property type="entry name" value="TWO-COMPONENT HISTIDINE PROTEIN KINASE"/>
    <property type="match status" value="1"/>
</dbReference>
<evidence type="ECO:0000256" key="3">
    <source>
        <dbReference type="ARBA" id="ARBA00012438"/>
    </source>
</evidence>
<dbReference type="PANTHER" id="PTHR43047:SF72">
    <property type="entry name" value="OSMOSENSING HISTIDINE PROTEIN KINASE SLN1"/>
    <property type="match status" value="1"/>
</dbReference>
<dbReference type="PROSITE" id="PS50110">
    <property type="entry name" value="RESPONSE_REGULATORY"/>
    <property type="match status" value="1"/>
</dbReference>
<dbReference type="CDD" id="cd17546">
    <property type="entry name" value="REC_hyHK_CKI1_RcsC-like"/>
    <property type="match status" value="1"/>
</dbReference>
<dbReference type="PRINTS" id="PR00344">
    <property type="entry name" value="BCTRLSENSOR"/>
</dbReference>
<dbReference type="Gene3D" id="3.40.50.2300">
    <property type="match status" value="1"/>
</dbReference>
<dbReference type="PROSITE" id="PS50113">
    <property type="entry name" value="PAC"/>
    <property type="match status" value="1"/>
</dbReference>
<dbReference type="GO" id="GO:0000155">
    <property type="term" value="F:phosphorelay sensor kinase activity"/>
    <property type="evidence" value="ECO:0007669"/>
    <property type="project" value="InterPro"/>
</dbReference>
<dbReference type="InterPro" id="IPR003661">
    <property type="entry name" value="HisK_dim/P_dom"/>
</dbReference>
<organism evidence="20 21">
    <name type="scientific">Legionella shakespearei DSM 23087</name>
    <dbReference type="NCBI Taxonomy" id="1122169"/>
    <lineage>
        <taxon>Bacteria</taxon>
        <taxon>Pseudomonadati</taxon>
        <taxon>Pseudomonadota</taxon>
        <taxon>Gammaproteobacteria</taxon>
        <taxon>Legionellales</taxon>
        <taxon>Legionellaceae</taxon>
        <taxon>Legionella</taxon>
    </lineage>
</organism>
<dbReference type="InterPro" id="IPR003594">
    <property type="entry name" value="HATPase_dom"/>
</dbReference>
<dbReference type="InterPro" id="IPR004358">
    <property type="entry name" value="Sig_transdc_His_kin-like_C"/>
</dbReference>
<dbReference type="STRING" id="1122169.Lsha_0781"/>
<dbReference type="InterPro" id="IPR001789">
    <property type="entry name" value="Sig_transdc_resp-reg_receiver"/>
</dbReference>
<evidence type="ECO:0000259" key="18">
    <source>
        <dbReference type="PROSITE" id="PS50113"/>
    </source>
</evidence>
<keyword evidence="21" id="KW-1185">Reference proteome</keyword>
<evidence type="ECO:0000256" key="12">
    <source>
        <dbReference type="ARBA" id="ARBA00023012"/>
    </source>
</evidence>